<keyword evidence="2" id="KW-0862">Zinc</keyword>
<dbReference type="InterPro" id="IPR021858">
    <property type="entry name" value="Fun_TF"/>
</dbReference>
<keyword evidence="3" id="KW-0805">Transcription regulation</keyword>
<evidence type="ECO:0000313" key="7">
    <source>
        <dbReference type="EMBL" id="KAJ5116794.1"/>
    </source>
</evidence>
<evidence type="ECO:0000256" key="5">
    <source>
        <dbReference type="ARBA" id="ARBA00023163"/>
    </source>
</evidence>
<dbReference type="GO" id="GO:0046872">
    <property type="term" value="F:metal ion binding"/>
    <property type="evidence" value="ECO:0007669"/>
    <property type="project" value="UniProtKB-KW"/>
</dbReference>
<gene>
    <name evidence="7" type="ORF">N7456_001142</name>
</gene>
<protein>
    <submittedName>
        <fullName evidence="7">Uncharacterized protein</fullName>
    </submittedName>
</protein>
<keyword evidence="6" id="KW-0539">Nucleus</keyword>
<dbReference type="InterPro" id="IPR052360">
    <property type="entry name" value="Transcr_Regulatory_Proteins"/>
</dbReference>
<organism evidence="7 8">
    <name type="scientific">Penicillium angulare</name>
    <dbReference type="NCBI Taxonomy" id="116970"/>
    <lineage>
        <taxon>Eukaryota</taxon>
        <taxon>Fungi</taxon>
        <taxon>Dikarya</taxon>
        <taxon>Ascomycota</taxon>
        <taxon>Pezizomycotina</taxon>
        <taxon>Eurotiomycetes</taxon>
        <taxon>Eurotiomycetidae</taxon>
        <taxon>Eurotiales</taxon>
        <taxon>Aspergillaceae</taxon>
        <taxon>Penicillium</taxon>
    </lineage>
</organism>
<keyword evidence="1" id="KW-0479">Metal-binding</keyword>
<accession>A0A9W9KSX3</accession>
<proteinExistence type="predicted"/>
<comment type="caution">
    <text evidence="7">The sequence shown here is derived from an EMBL/GenBank/DDBJ whole genome shotgun (WGS) entry which is preliminary data.</text>
</comment>
<reference evidence="7" key="1">
    <citation type="submission" date="2022-11" db="EMBL/GenBank/DDBJ databases">
        <authorList>
            <person name="Petersen C."/>
        </authorList>
    </citation>
    <scope>NUCLEOTIDE SEQUENCE</scope>
    <source>
        <strain evidence="7">IBT 30069</strain>
    </source>
</reference>
<keyword evidence="8" id="KW-1185">Reference proteome</keyword>
<name>A0A9W9KSX3_9EURO</name>
<evidence type="ECO:0000256" key="3">
    <source>
        <dbReference type="ARBA" id="ARBA00023015"/>
    </source>
</evidence>
<evidence type="ECO:0000256" key="6">
    <source>
        <dbReference type="ARBA" id="ARBA00023242"/>
    </source>
</evidence>
<sequence>MSLQILASIPDANQLELTFDEGWFLDFFRRVTAQTIAVYYKNEFWQKLVHQACATQVVVRHSAIAIGALHWSRMSKSLLVSGNKPTYFVLNQFSKVFRHLHHELDSEIPRKQRMEAILISCGILVSSAFAQGDAQGCGCHFRAGYELLNNWQRFQMDNSSIGIIVLKMFNQVYLDWPPLIGHAGAKSHSYPLQLVQDYQVDRMIETPEDACGVLTILGWLTLQMRPLSNIGRRTDSASFMVLEKLNHWKHILLQQEKRLSESRHQAFVMMDMWSEVVLIKCLSDEWIHDGEMRYDNFLSHFQRILQLGEDLALNVSLSRSWALSGIVTPLFYCAFKCRDWITRRKAISLLQRGDHEQGIWSFSGVALVLDRLVGIESEGFLEHEVIAPSSRIDALHVDFLSGVPNLQLSYRRTARQHDCGDTSVWGKELIEY</sequence>
<reference evidence="7" key="2">
    <citation type="journal article" date="2023" name="IMA Fungus">
        <title>Comparative genomic study of the Penicillium genus elucidates a diverse pangenome and 15 lateral gene transfer events.</title>
        <authorList>
            <person name="Petersen C."/>
            <person name="Sorensen T."/>
            <person name="Nielsen M.R."/>
            <person name="Sondergaard T.E."/>
            <person name="Sorensen J.L."/>
            <person name="Fitzpatrick D.A."/>
            <person name="Frisvad J.C."/>
            <person name="Nielsen K.L."/>
        </authorList>
    </citation>
    <scope>NUCLEOTIDE SEQUENCE</scope>
    <source>
        <strain evidence="7">IBT 30069</strain>
    </source>
</reference>
<dbReference type="AlphaFoldDB" id="A0A9W9KSX3"/>
<evidence type="ECO:0000256" key="2">
    <source>
        <dbReference type="ARBA" id="ARBA00022833"/>
    </source>
</evidence>
<evidence type="ECO:0000256" key="4">
    <source>
        <dbReference type="ARBA" id="ARBA00023125"/>
    </source>
</evidence>
<dbReference type="EMBL" id="JAPQKH010000001">
    <property type="protein sequence ID" value="KAJ5116794.1"/>
    <property type="molecule type" value="Genomic_DNA"/>
</dbReference>
<keyword evidence="5" id="KW-0804">Transcription</keyword>
<dbReference type="GO" id="GO:0003677">
    <property type="term" value="F:DNA binding"/>
    <property type="evidence" value="ECO:0007669"/>
    <property type="project" value="UniProtKB-KW"/>
</dbReference>
<dbReference type="PANTHER" id="PTHR36206:SF12">
    <property type="entry name" value="ASPERCRYPTIN BIOSYNTHESIS CLUSTER-SPECIFIC TRANSCRIPTION REGULATOR ATNN-RELATED"/>
    <property type="match status" value="1"/>
</dbReference>
<dbReference type="OrthoDB" id="2593732at2759"/>
<evidence type="ECO:0000256" key="1">
    <source>
        <dbReference type="ARBA" id="ARBA00022723"/>
    </source>
</evidence>
<dbReference type="Proteomes" id="UP001149165">
    <property type="component" value="Unassembled WGS sequence"/>
</dbReference>
<keyword evidence="4" id="KW-0238">DNA-binding</keyword>
<evidence type="ECO:0000313" key="8">
    <source>
        <dbReference type="Proteomes" id="UP001149165"/>
    </source>
</evidence>
<dbReference type="PANTHER" id="PTHR36206">
    <property type="entry name" value="ASPERCRYPTIN BIOSYNTHESIS CLUSTER-SPECIFIC TRANSCRIPTION REGULATOR ATNN-RELATED"/>
    <property type="match status" value="1"/>
</dbReference>
<dbReference type="Pfam" id="PF11951">
    <property type="entry name" value="Fungal_trans_2"/>
    <property type="match status" value="1"/>
</dbReference>